<gene>
    <name evidence="4" type="ORF">GOBAR_AA21012</name>
</gene>
<name>A0A2P5X8J1_GOSBA</name>
<sequence>MASQLIRVLSYEARNQLELSLRQAFDLLQSKLRPPFSLTIPDPQEYTLLNQAILYGVLIEPYFAKIHIKHIHAIVIDGYKLFLSLLVGIVNELYGKLVDSCDIASIEFMGTFIANGVARTPPIGWNSWHHFHCDIDEKTIKSTDHLITREEHSEDFFSLPSVVRLEWVRRFLAVGIRNRVIQKLLKMSILWEKSETWRWLVRRTRDSKPFFLAFATLCGVVLGVIGYGVMQLTNSRNPQLEARLRENARPESLRLVEYLGELQRKEDTNDRYVAALRGETLTRTPYQRIQPVPKQNAEKKSSNNEKA</sequence>
<dbReference type="AlphaFoldDB" id="A0A2P5X8J1"/>
<feature type="region of interest" description="Disordered" evidence="1">
    <location>
        <begin position="285"/>
        <end position="307"/>
    </location>
</feature>
<reference evidence="4 5" key="1">
    <citation type="submission" date="2015-01" db="EMBL/GenBank/DDBJ databases">
        <title>Genome of allotetraploid Gossypium barbadense reveals genomic plasticity and fiber elongation in cotton evolution.</title>
        <authorList>
            <person name="Chen X."/>
            <person name="Liu X."/>
            <person name="Zhao B."/>
            <person name="Zheng H."/>
            <person name="Hu Y."/>
            <person name="Lu G."/>
            <person name="Yang C."/>
            <person name="Chen J."/>
            <person name="Shan C."/>
            <person name="Zhang L."/>
            <person name="Zhou Y."/>
            <person name="Wang L."/>
            <person name="Guo W."/>
            <person name="Bai Y."/>
            <person name="Ruan J."/>
            <person name="Shangguan X."/>
            <person name="Mao Y."/>
            <person name="Jiang J."/>
            <person name="Zhu Y."/>
            <person name="Lei J."/>
            <person name="Kang H."/>
            <person name="Chen S."/>
            <person name="He X."/>
            <person name="Wang R."/>
            <person name="Wang Y."/>
            <person name="Chen J."/>
            <person name="Wang L."/>
            <person name="Yu S."/>
            <person name="Wang B."/>
            <person name="Wei J."/>
            <person name="Song S."/>
            <person name="Lu X."/>
            <person name="Gao Z."/>
            <person name="Gu W."/>
            <person name="Deng X."/>
            <person name="Ma D."/>
            <person name="Wang S."/>
            <person name="Liang W."/>
            <person name="Fang L."/>
            <person name="Cai C."/>
            <person name="Zhu X."/>
            <person name="Zhou B."/>
            <person name="Zhang Y."/>
            <person name="Chen Z."/>
            <person name="Xu S."/>
            <person name="Zhu R."/>
            <person name="Wang S."/>
            <person name="Zhang T."/>
            <person name="Zhao G."/>
        </authorList>
    </citation>
    <scope>NUCLEOTIDE SEQUENCE [LARGE SCALE GENOMIC DNA]</scope>
    <source>
        <strain evidence="5">cv. Xinhai21</strain>
        <tissue evidence="4">Leaf</tissue>
    </source>
</reference>
<evidence type="ECO:0000256" key="2">
    <source>
        <dbReference type="SAM" id="Phobius"/>
    </source>
</evidence>
<dbReference type="Gene3D" id="3.20.20.70">
    <property type="entry name" value="Aldolase class I"/>
    <property type="match status" value="1"/>
</dbReference>
<feature type="transmembrane region" description="Helical" evidence="2">
    <location>
        <begin position="210"/>
        <end position="230"/>
    </location>
</feature>
<protein>
    <recommendedName>
        <fullName evidence="3">Integrator complex subunit 3 N-terminal domain-containing protein</fullName>
    </recommendedName>
</protein>
<evidence type="ECO:0000313" key="4">
    <source>
        <dbReference type="EMBL" id="PPR99643.1"/>
    </source>
</evidence>
<keyword evidence="2" id="KW-0472">Membrane</keyword>
<dbReference type="InterPro" id="IPR017853">
    <property type="entry name" value="GH"/>
</dbReference>
<dbReference type="PANTHER" id="PTHR36338:SF1">
    <property type="entry name" value="OS02G0495900 PROTEIN"/>
    <property type="match status" value="1"/>
</dbReference>
<dbReference type="InterPro" id="IPR019333">
    <property type="entry name" value="INTS3_N"/>
</dbReference>
<dbReference type="PANTHER" id="PTHR36338">
    <property type="entry name" value="OS02G0495900 PROTEIN"/>
    <property type="match status" value="1"/>
</dbReference>
<dbReference type="Proteomes" id="UP000239757">
    <property type="component" value="Unassembled WGS sequence"/>
</dbReference>
<feature type="compositionally biased region" description="Basic and acidic residues" evidence="1">
    <location>
        <begin position="296"/>
        <end position="307"/>
    </location>
</feature>
<keyword evidence="2" id="KW-1133">Transmembrane helix</keyword>
<dbReference type="InterPro" id="IPR013785">
    <property type="entry name" value="Aldolase_TIM"/>
</dbReference>
<dbReference type="SUPFAM" id="SSF51445">
    <property type="entry name" value="(Trans)glycosidases"/>
    <property type="match status" value="1"/>
</dbReference>
<dbReference type="Pfam" id="PF10189">
    <property type="entry name" value="Ints3_N"/>
    <property type="match status" value="1"/>
</dbReference>
<evidence type="ECO:0000256" key="1">
    <source>
        <dbReference type="SAM" id="MobiDB-lite"/>
    </source>
</evidence>
<feature type="domain" description="Integrator complex subunit 3 N-terminal" evidence="3">
    <location>
        <begin position="44"/>
        <end position="147"/>
    </location>
</feature>
<organism evidence="4 5">
    <name type="scientific">Gossypium barbadense</name>
    <name type="common">Sea Island cotton</name>
    <name type="synonym">Hibiscus barbadensis</name>
    <dbReference type="NCBI Taxonomy" id="3634"/>
    <lineage>
        <taxon>Eukaryota</taxon>
        <taxon>Viridiplantae</taxon>
        <taxon>Streptophyta</taxon>
        <taxon>Embryophyta</taxon>
        <taxon>Tracheophyta</taxon>
        <taxon>Spermatophyta</taxon>
        <taxon>Magnoliopsida</taxon>
        <taxon>eudicotyledons</taxon>
        <taxon>Gunneridae</taxon>
        <taxon>Pentapetalae</taxon>
        <taxon>rosids</taxon>
        <taxon>malvids</taxon>
        <taxon>Malvales</taxon>
        <taxon>Malvaceae</taxon>
        <taxon>Malvoideae</taxon>
        <taxon>Gossypium</taxon>
    </lineage>
</organism>
<keyword evidence="2" id="KW-0812">Transmembrane</keyword>
<accession>A0A2P5X8J1</accession>
<proteinExistence type="predicted"/>
<evidence type="ECO:0000259" key="3">
    <source>
        <dbReference type="Pfam" id="PF10189"/>
    </source>
</evidence>
<evidence type="ECO:0000313" key="5">
    <source>
        <dbReference type="Proteomes" id="UP000239757"/>
    </source>
</evidence>
<dbReference type="OrthoDB" id="1915473at2759"/>
<dbReference type="EMBL" id="KZ665456">
    <property type="protein sequence ID" value="PPR99643.1"/>
    <property type="molecule type" value="Genomic_DNA"/>
</dbReference>